<sequence>MWRAAVACALLAVLAAPSAADSNQTACETLHSYALLNSYLLAIGDRSVSVDGLEVSVTLYWGSGPARAAAALLRAQLTHVHRYRRVRLRRGPLSTAALAAHVPFHSDANYTEQRTDATHKGNCGPRVQGRTILEWASRVNETT</sequence>
<organism evidence="2 3">
    <name type="scientific">Helicoverpa armigera</name>
    <name type="common">Cotton bollworm</name>
    <name type="synonym">Heliothis armigera</name>
    <dbReference type="NCBI Taxonomy" id="29058"/>
    <lineage>
        <taxon>Eukaryota</taxon>
        <taxon>Metazoa</taxon>
        <taxon>Ecdysozoa</taxon>
        <taxon>Arthropoda</taxon>
        <taxon>Hexapoda</taxon>
        <taxon>Insecta</taxon>
        <taxon>Pterygota</taxon>
        <taxon>Neoptera</taxon>
        <taxon>Endopterygota</taxon>
        <taxon>Lepidoptera</taxon>
        <taxon>Glossata</taxon>
        <taxon>Ditrysia</taxon>
        <taxon>Noctuoidea</taxon>
        <taxon>Noctuidae</taxon>
        <taxon>Heliothinae</taxon>
        <taxon>Helicoverpa</taxon>
    </lineage>
</organism>
<evidence type="ECO:0000313" key="2">
    <source>
        <dbReference type="EMBL" id="PZC71245.1"/>
    </source>
</evidence>
<keyword evidence="1" id="KW-0732">Signal</keyword>
<evidence type="ECO:0000256" key="1">
    <source>
        <dbReference type="SAM" id="SignalP"/>
    </source>
</evidence>
<feature type="signal peptide" evidence="1">
    <location>
        <begin position="1"/>
        <end position="20"/>
    </location>
</feature>
<protein>
    <submittedName>
        <fullName evidence="2">Uncharacterized protein</fullName>
    </submittedName>
</protein>
<gene>
    <name evidence="2" type="primary">HaOG213757</name>
    <name evidence="2" type="ORF">B5X24_HaOG213757</name>
</gene>
<keyword evidence="3" id="KW-1185">Reference proteome</keyword>
<dbReference type="OrthoDB" id="4062651at2759"/>
<evidence type="ECO:0000313" key="3">
    <source>
        <dbReference type="Proteomes" id="UP000249218"/>
    </source>
</evidence>
<dbReference type="EMBL" id="KZ150353">
    <property type="protein sequence ID" value="PZC71245.1"/>
    <property type="molecule type" value="Genomic_DNA"/>
</dbReference>
<feature type="chain" id="PRO_5016094846" evidence="1">
    <location>
        <begin position="21"/>
        <end position="143"/>
    </location>
</feature>
<dbReference type="AlphaFoldDB" id="A0A2W1BAE5"/>
<reference evidence="2 3" key="1">
    <citation type="journal article" date="2017" name="BMC Biol.">
        <title>Genomic innovations, transcriptional plasticity and gene loss underlying the evolution and divergence of two highly polyphagous and invasive Helicoverpa pest species.</title>
        <authorList>
            <person name="Pearce S.L."/>
            <person name="Clarke D.F."/>
            <person name="East P.D."/>
            <person name="Elfekih S."/>
            <person name="Gordon K.H."/>
            <person name="Jermiin L.S."/>
            <person name="McGaughran A."/>
            <person name="Oakeshott J.G."/>
            <person name="Papanikolaou A."/>
            <person name="Perera O.P."/>
            <person name="Rane R.V."/>
            <person name="Richards S."/>
            <person name="Tay W.T."/>
            <person name="Walsh T.K."/>
            <person name="Anderson A."/>
            <person name="Anderson C.J."/>
            <person name="Asgari S."/>
            <person name="Board P.G."/>
            <person name="Bretschneider A."/>
            <person name="Campbell P.M."/>
            <person name="Chertemps T."/>
            <person name="Christeller J.T."/>
            <person name="Coppin C.W."/>
            <person name="Downes S.J."/>
            <person name="Duan G."/>
            <person name="Farnsworth C.A."/>
            <person name="Good R.T."/>
            <person name="Han L.B."/>
            <person name="Han Y.C."/>
            <person name="Hatje K."/>
            <person name="Horne I."/>
            <person name="Huang Y.P."/>
            <person name="Hughes D.S."/>
            <person name="Jacquin-Joly E."/>
            <person name="James W."/>
            <person name="Jhangiani S."/>
            <person name="Kollmar M."/>
            <person name="Kuwar S.S."/>
            <person name="Li S."/>
            <person name="Liu N.Y."/>
            <person name="Maibeche M.T."/>
            <person name="Miller J.R."/>
            <person name="Montagne N."/>
            <person name="Perry T."/>
            <person name="Qu J."/>
            <person name="Song S.V."/>
            <person name="Sutton G.G."/>
            <person name="Vogel H."/>
            <person name="Walenz B.P."/>
            <person name="Xu W."/>
            <person name="Zhang H.J."/>
            <person name="Zou Z."/>
            <person name="Batterham P."/>
            <person name="Edwards O.R."/>
            <person name="Feyereisen R."/>
            <person name="Gibbs R.A."/>
            <person name="Heckel D.G."/>
            <person name="McGrath A."/>
            <person name="Robin C."/>
            <person name="Scherer S.E."/>
            <person name="Worley K.C."/>
            <person name="Wu Y.D."/>
        </authorList>
    </citation>
    <scope>NUCLEOTIDE SEQUENCE [LARGE SCALE GENOMIC DNA]</scope>
    <source>
        <strain evidence="2">Harm_GR_Male_#8</strain>
        <tissue evidence="2">Whole organism</tissue>
    </source>
</reference>
<proteinExistence type="predicted"/>
<accession>A0A2W1BAE5</accession>
<name>A0A2W1BAE5_HELAM</name>
<dbReference type="Proteomes" id="UP000249218">
    <property type="component" value="Unassembled WGS sequence"/>
</dbReference>